<proteinExistence type="predicted"/>
<dbReference type="PANTHER" id="PTHR10742:SF410">
    <property type="entry name" value="LYSINE-SPECIFIC HISTONE DEMETHYLASE 2"/>
    <property type="match status" value="1"/>
</dbReference>
<accession>A0A6J6SY54</accession>
<sequence>MGIDVTRVPPARPGCRPEGRLEVVGSVLRTMAYQSPRGSRAVATHAVSSCDVCVVGAGMAGLAAAHDAAGRGAKVIVLEATRRPGGRARTVRPAWAGGAAVECGPEFVDAHHELLRDACARAGVTLVPVGGELYAYRQGELAPMATHPANDPADARLATAYWQRMSEIASGIVDADRPNDHPDARALDARPISALFDEVAAEVDAPPESRAQLGRFIQGVLGAEPEDVSALFVAQQAVLDSGGRSARVVEGLAAVAAHLAASLPSPSELRFGARVEHMAAPSADAPIELRTTAGPTIHAGAVVLAVPLRALAALDCEPALPQAWRDAARDLRYGSLVKATLATPGVTVPGWAVASDLPTALAWQPGDGLVTTYTGAGRADLLAARTAREVIAQAADDISLLTGRRVAPVGGTWRWTPASRRGGCYVVFGPGHVGAHWDALREAHDRIALAGEHCGRFTGYVEGAMQAGVRAARQLVG</sequence>
<dbReference type="Gene3D" id="3.90.660.10">
    <property type="match status" value="1"/>
</dbReference>
<dbReference type="AlphaFoldDB" id="A0A6J6SY54"/>
<dbReference type="PRINTS" id="PR00757">
    <property type="entry name" value="AMINEOXDASEF"/>
</dbReference>
<reference evidence="4" key="1">
    <citation type="submission" date="2020-05" db="EMBL/GenBank/DDBJ databases">
        <authorList>
            <person name="Chiriac C."/>
            <person name="Salcher M."/>
            <person name="Ghai R."/>
            <person name="Kavagutti S V."/>
        </authorList>
    </citation>
    <scope>NUCLEOTIDE SEQUENCE</scope>
</reference>
<organism evidence="4">
    <name type="scientific">freshwater metagenome</name>
    <dbReference type="NCBI Taxonomy" id="449393"/>
    <lineage>
        <taxon>unclassified sequences</taxon>
        <taxon>metagenomes</taxon>
        <taxon>ecological metagenomes</taxon>
    </lineage>
</organism>
<dbReference type="InterPro" id="IPR036188">
    <property type="entry name" value="FAD/NAD-bd_sf"/>
</dbReference>
<evidence type="ECO:0000256" key="1">
    <source>
        <dbReference type="ARBA" id="ARBA00001974"/>
    </source>
</evidence>
<dbReference type="Gene3D" id="3.50.50.60">
    <property type="entry name" value="FAD/NAD(P)-binding domain"/>
    <property type="match status" value="1"/>
</dbReference>
<dbReference type="SUPFAM" id="SSF51905">
    <property type="entry name" value="FAD/NAD(P)-binding domain"/>
    <property type="match status" value="1"/>
</dbReference>
<protein>
    <submittedName>
        <fullName evidence="4">Unannotated protein</fullName>
    </submittedName>
</protein>
<name>A0A6J6SY54_9ZZZZ</name>
<dbReference type="Pfam" id="PF01593">
    <property type="entry name" value="Amino_oxidase"/>
    <property type="match status" value="1"/>
</dbReference>
<gene>
    <name evidence="4" type="ORF">UFOPK2754_01078</name>
</gene>
<evidence type="ECO:0000259" key="3">
    <source>
        <dbReference type="Pfam" id="PF01593"/>
    </source>
</evidence>
<dbReference type="InterPro" id="IPR002937">
    <property type="entry name" value="Amino_oxidase"/>
</dbReference>
<dbReference type="GO" id="GO:0016491">
    <property type="term" value="F:oxidoreductase activity"/>
    <property type="evidence" value="ECO:0007669"/>
    <property type="project" value="UniProtKB-KW"/>
</dbReference>
<dbReference type="InterPro" id="IPR050281">
    <property type="entry name" value="Flavin_monoamine_oxidase"/>
</dbReference>
<evidence type="ECO:0000313" key="4">
    <source>
        <dbReference type="EMBL" id="CAB4739760.1"/>
    </source>
</evidence>
<dbReference type="InterPro" id="IPR001613">
    <property type="entry name" value="Flavin_amine_oxidase"/>
</dbReference>
<feature type="domain" description="Amine oxidase" evidence="3">
    <location>
        <begin position="59"/>
        <end position="475"/>
    </location>
</feature>
<dbReference type="EMBL" id="CAEZYR010000031">
    <property type="protein sequence ID" value="CAB4739760.1"/>
    <property type="molecule type" value="Genomic_DNA"/>
</dbReference>
<comment type="cofactor">
    <cofactor evidence="1">
        <name>FAD</name>
        <dbReference type="ChEBI" id="CHEBI:57692"/>
    </cofactor>
</comment>
<keyword evidence="2" id="KW-0560">Oxidoreductase</keyword>
<evidence type="ECO:0000256" key="2">
    <source>
        <dbReference type="ARBA" id="ARBA00023002"/>
    </source>
</evidence>
<dbReference type="PANTHER" id="PTHR10742">
    <property type="entry name" value="FLAVIN MONOAMINE OXIDASE"/>
    <property type="match status" value="1"/>
</dbReference>
<dbReference type="Gene3D" id="1.10.405.10">
    <property type="entry name" value="Guanine Nucleotide Dissociation Inhibitor, domain 1"/>
    <property type="match status" value="1"/>
</dbReference>